<feature type="transmembrane region" description="Helical" evidence="8">
    <location>
        <begin position="183"/>
        <end position="200"/>
    </location>
</feature>
<dbReference type="InterPro" id="IPR039545">
    <property type="entry name" value="PGAP2"/>
</dbReference>
<keyword evidence="7 8" id="KW-0472">Membrane</keyword>
<dbReference type="GO" id="GO:0005789">
    <property type="term" value="C:endoplasmic reticulum membrane"/>
    <property type="evidence" value="ECO:0007669"/>
    <property type="project" value="TreeGrafter"/>
</dbReference>
<feature type="domain" description="CWH43-like N-terminal" evidence="9">
    <location>
        <begin position="11"/>
        <end position="219"/>
    </location>
</feature>
<dbReference type="EnsemblMetazoa" id="G25607.12">
    <property type="protein sequence ID" value="G25607.12:cds"/>
    <property type="gene ID" value="G25607"/>
</dbReference>
<dbReference type="PANTHER" id="PTHR12892:SF11">
    <property type="entry name" value="POST-GPI ATTACHMENT TO PROTEINS FACTOR 2"/>
    <property type="match status" value="1"/>
</dbReference>
<keyword evidence="5 8" id="KW-1133">Transmembrane helix</keyword>
<dbReference type="GO" id="GO:0006506">
    <property type="term" value="P:GPI anchor biosynthetic process"/>
    <property type="evidence" value="ECO:0007669"/>
    <property type="project" value="UniProtKB-KW"/>
</dbReference>
<evidence type="ECO:0000313" key="10">
    <source>
        <dbReference type="EnsemblMetazoa" id="G25607.12:cds"/>
    </source>
</evidence>
<protein>
    <recommendedName>
        <fullName evidence="9">CWH43-like N-terminal domain-containing protein</fullName>
    </recommendedName>
</protein>
<evidence type="ECO:0000256" key="3">
    <source>
        <dbReference type="ARBA" id="ARBA00022502"/>
    </source>
</evidence>
<dbReference type="Pfam" id="PF10277">
    <property type="entry name" value="Frag1"/>
    <property type="match status" value="1"/>
</dbReference>
<evidence type="ECO:0000256" key="8">
    <source>
        <dbReference type="SAM" id="Phobius"/>
    </source>
</evidence>
<organism evidence="10 11">
    <name type="scientific">Magallana gigas</name>
    <name type="common">Pacific oyster</name>
    <name type="synonym">Crassostrea gigas</name>
    <dbReference type="NCBI Taxonomy" id="29159"/>
    <lineage>
        <taxon>Eukaryota</taxon>
        <taxon>Metazoa</taxon>
        <taxon>Spiralia</taxon>
        <taxon>Lophotrochozoa</taxon>
        <taxon>Mollusca</taxon>
        <taxon>Bivalvia</taxon>
        <taxon>Autobranchia</taxon>
        <taxon>Pteriomorphia</taxon>
        <taxon>Ostreida</taxon>
        <taxon>Ostreoidea</taxon>
        <taxon>Ostreidae</taxon>
        <taxon>Magallana</taxon>
    </lineage>
</organism>
<accession>A0A8W8KYJ8</accession>
<name>A0A8W8KYJ8_MAGGI</name>
<reference evidence="10" key="1">
    <citation type="submission" date="2022-08" db="UniProtKB">
        <authorList>
            <consortium name="EnsemblMetazoa"/>
        </authorList>
    </citation>
    <scope>IDENTIFICATION</scope>
    <source>
        <strain evidence="10">05x7-T-G4-1.051#20</strain>
    </source>
</reference>
<evidence type="ECO:0000256" key="5">
    <source>
        <dbReference type="ARBA" id="ARBA00022989"/>
    </source>
</evidence>
<feature type="transmembrane region" description="Helical" evidence="8">
    <location>
        <begin position="140"/>
        <end position="162"/>
    </location>
</feature>
<feature type="transmembrane region" description="Helical" evidence="8">
    <location>
        <begin position="12"/>
        <end position="36"/>
    </location>
</feature>
<keyword evidence="4 8" id="KW-0812">Transmembrane</keyword>
<comment type="similarity">
    <text evidence="2">Belongs to the PGAP2 family.</text>
</comment>
<dbReference type="GO" id="GO:0000139">
    <property type="term" value="C:Golgi membrane"/>
    <property type="evidence" value="ECO:0007669"/>
    <property type="project" value="UniProtKB-SubCell"/>
</dbReference>
<dbReference type="Proteomes" id="UP000005408">
    <property type="component" value="Unassembled WGS sequence"/>
</dbReference>
<evidence type="ECO:0000256" key="4">
    <source>
        <dbReference type="ARBA" id="ARBA00022692"/>
    </source>
</evidence>
<sequence>MRRQQALFNVNFSLLVTVVALLPLLGALTCIVLSILLNFKESTWTHCRVANYLPSISSAIGGYAPQKYIWRICIALHAAPRFLFAFAYFGYYTSFHVGPRNTLYKNLARLCVFLHVLENTALVTLTYVSSTDNYAVHENMFIVFMVCSEVYMLLSCILYKWSHESNGRVMTKSEVRSYQYKKRLFVFNLAMFLTAVYTFFRHEWYCETGVYSIFALCCWPGRRVGTTPKKCKPCLHPQTCSGFIASSSLIQIRHPFVMSSKVIFVISFEE</sequence>
<keyword evidence="6" id="KW-0333">Golgi apparatus</keyword>
<evidence type="ECO:0000256" key="7">
    <source>
        <dbReference type="ARBA" id="ARBA00023136"/>
    </source>
</evidence>
<dbReference type="AlphaFoldDB" id="A0A8W8KYJ8"/>
<evidence type="ECO:0000256" key="6">
    <source>
        <dbReference type="ARBA" id="ARBA00023034"/>
    </source>
</evidence>
<feature type="transmembrane region" description="Helical" evidence="8">
    <location>
        <begin position="110"/>
        <end position="128"/>
    </location>
</feature>
<evidence type="ECO:0000256" key="1">
    <source>
        <dbReference type="ARBA" id="ARBA00004653"/>
    </source>
</evidence>
<dbReference type="InterPro" id="IPR019402">
    <property type="entry name" value="CWH43_N"/>
</dbReference>
<keyword evidence="3" id="KW-0337">GPI-anchor biosynthesis</keyword>
<evidence type="ECO:0000256" key="2">
    <source>
        <dbReference type="ARBA" id="ARBA00007414"/>
    </source>
</evidence>
<feature type="transmembrane region" description="Helical" evidence="8">
    <location>
        <begin position="68"/>
        <end position="89"/>
    </location>
</feature>
<evidence type="ECO:0000313" key="11">
    <source>
        <dbReference type="Proteomes" id="UP000005408"/>
    </source>
</evidence>
<comment type="subcellular location">
    <subcellularLocation>
        <location evidence="1">Golgi apparatus membrane</location>
        <topology evidence="1">Multi-pass membrane protein</topology>
    </subcellularLocation>
</comment>
<keyword evidence="11" id="KW-1185">Reference proteome</keyword>
<dbReference type="PANTHER" id="PTHR12892">
    <property type="entry name" value="FGF RECEPTOR ACTIVATING PROTEIN 1"/>
    <property type="match status" value="1"/>
</dbReference>
<proteinExistence type="inferred from homology"/>
<evidence type="ECO:0000259" key="9">
    <source>
        <dbReference type="Pfam" id="PF10277"/>
    </source>
</evidence>